<keyword evidence="1" id="KW-0472">Membrane</keyword>
<evidence type="ECO:0000313" key="2">
    <source>
        <dbReference type="EMBL" id="QDY99282.1"/>
    </source>
</evidence>
<gene>
    <name evidence="2" type="ORF">FQ775_02235</name>
</gene>
<protein>
    <submittedName>
        <fullName evidence="2">Uncharacterized protein</fullName>
    </submittedName>
</protein>
<dbReference type="Proteomes" id="UP000321389">
    <property type="component" value="Chromosome"/>
</dbReference>
<keyword evidence="3" id="KW-1185">Reference proteome</keyword>
<dbReference type="EMBL" id="CP042301">
    <property type="protein sequence ID" value="QDY99282.1"/>
    <property type="molecule type" value="Genomic_DNA"/>
</dbReference>
<dbReference type="AlphaFoldDB" id="A0A5B8KUM7"/>
<keyword evidence="1" id="KW-0812">Transmembrane</keyword>
<dbReference type="KEGG" id="niy:FQ775_02235"/>
<proteinExistence type="predicted"/>
<evidence type="ECO:0000313" key="3">
    <source>
        <dbReference type="Proteomes" id="UP000321389"/>
    </source>
</evidence>
<sequence length="133" mass="14083">MFAAAKFVHLVSLGLVALAIANAFLGPRAARAAAPVRNELFAVIALFGRLGRIGLLLLWLTGIWMLFDRYGGNPAGLPATFLWKLGFVVAATIGVIVIDYTPWRHHPPVVAIGGLIADAAIVVAVLLAVLTFN</sequence>
<feature type="transmembrane region" description="Helical" evidence="1">
    <location>
        <begin position="110"/>
        <end position="132"/>
    </location>
</feature>
<reference evidence="2" key="1">
    <citation type="submission" date="2020-04" db="EMBL/GenBank/DDBJ databases">
        <title>Nitratireductor sp. nov. isolated from mangrove soil.</title>
        <authorList>
            <person name="Ye Y."/>
        </authorList>
    </citation>
    <scope>NUCLEOTIDE SEQUENCE</scope>
    <source>
        <strain evidence="2">SY7</strain>
    </source>
</reference>
<feature type="transmembrane region" description="Helical" evidence="1">
    <location>
        <begin position="42"/>
        <end position="67"/>
    </location>
</feature>
<name>A0A5B8KUM7_9HYPH</name>
<feature type="transmembrane region" description="Helical" evidence="1">
    <location>
        <begin position="79"/>
        <end position="98"/>
    </location>
</feature>
<accession>A0A5B8KUM7</accession>
<keyword evidence="1" id="KW-1133">Transmembrane helix</keyword>
<dbReference type="RefSeq" id="WP_146297932.1">
    <property type="nucleotide sequence ID" value="NZ_CP042301.2"/>
</dbReference>
<organism evidence="2 3">
    <name type="scientific">Nitratireductor mangrovi</name>
    <dbReference type="NCBI Taxonomy" id="2599600"/>
    <lineage>
        <taxon>Bacteria</taxon>
        <taxon>Pseudomonadati</taxon>
        <taxon>Pseudomonadota</taxon>
        <taxon>Alphaproteobacteria</taxon>
        <taxon>Hyphomicrobiales</taxon>
        <taxon>Phyllobacteriaceae</taxon>
        <taxon>Nitratireductor</taxon>
    </lineage>
</organism>
<evidence type="ECO:0000256" key="1">
    <source>
        <dbReference type="SAM" id="Phobius"/>
    </source>
</evidence>